<feature type="domain" description="SPT2 homolog N-terminal" evidence="6">
    <location>
        <begin position="1"/>
        <end position="92"/>
    </location>
</feature>
<dbReference type="GO" id="GO:0003677">
    <property type="term" value="F:DNA binding"/>
    <property type="evidence" value="ECO:0007669"/>
    <property type="project" value="TreeGrafter"/>
</dbReference>
<feature type="compositionally biased region" description="Polar residues" evidence="5">
    <location>
        <begin position="308"/>
        <end position="319"/>
    </location>
</feature>
<comment type="caution">
    <text evidence="7">The sequence shown here is derived from an EMBL/GenBank/DDBJ whole genome shotgun (WGS) entry which is preliminary data.</text>
</comment>
<feature type="compositionally biased region" description="Basic and acidic residues" evidence="5">
    <location>
        <begin position="144"/>
        <end position="157"/>
    </location>
</feature>
<organism evidence="7 8">
    <name type="scientific">Henosepilachna vigintioctopunctata</name>
    <dbReference type="NCBI Taxonomy" id="420089"/>
    <lineage>
        <taxon>Eukaryota</taxon>
        <taxon>Metazoa</taxon>
        <taxon>Ecdysozoa</taxon>
        <taxon>Arthropoda</taxon>
        <taxon>Hexapoda</taxon>
        <taxon>Insecta</taxon>
        <taxon>Pterygota</taxon>
        <taxon>Neoptera</taxon>
        <taxon>Endopterygota</taxon>
        <taxon>Coleoptera</taxon>
        <taxon>Polyphaga</taxon>
        <taxon>Cucujiformia</taxon>
        <taxon>Coccinelloidea</taxon>
        <taxon>Coccinellidae</taxon>
        <taxon>Epilachninae</taxon>
        <taxon>Epilachnini</taxon>
        <taxon>Henosepilachna</taxon>
    </lineage>
</organism>
<dbReference type="Pfam" id="PF08243">
    <property type="entry name" value="SPT2"/>
    <property type="match status" value="1"/>
</dbReference>
<evidence type="ECO:0000256" key="5">
    <source>
        <dbReference type="SAM" id="MobiDB-lite"/>
    </source>
</evidence>
<name>A0AAW1U7G9_9CUCU</name>
<dbReference type="GO" id="GO:0006334">
    <property type="term" value="P:nucleosome assembly"/>
    <property type="evidence" value="ECO:0007669"/>
    <property type="project" value="TreeGrafter"/>
</dbReference>
<keyword evidence="3 4" id="KW-0175">Coiled coil</keyword>
<evidence type="ECO:0000313" key="7">
    <source>
        <dbReference type="EMBL" id="KAK9876607.1"/>
    </source>
</evidence>
<dbReference type="EMBL" id="JARQZJ010000037">
    <property type="protein sequence ID" value="KAK9876607.1"/>
    <property type="molecule type" value="Genomic_DNA"/>
</dbReference>
<feature type="compositionally biased region" description="Basic and acidic residues" evidence="5">
    <location>
        <begin position="248"/>
        <end position="294"/>
    </location>
</feature>
<sequence length="591" mass="68609">MDFERILEKARRNEVANKEPIRYYSTKFEPPKKEQRNKSQVSINVKNFLEKMEQEEKQKRLEALKKKEDLLALRSKDKKAMKRVGAMLKRTKSANQSVIENAVDSHNTAITLTGPAQPDEDDYGFVSQEASAFYYKMMEKYNKMPEEPPKFLTETRRVSTSLNNEKDKDKAALEREKEEALMPHKRKRKIENLDDDSGLGSDEKHERIEEKHESKKPKLEKPKAKGPPPMSFADLMKLAEKKQFEPIIIEKKHKQEGNPLTEKQKKELERVREWKERKNDKNKLPATDKRKSADRNSIGENVKDKMNKSSSTNISADVLTTTKEKVSSSSKTENSSEKHELIYKPKIDWGPKHPAAGRMMNSNNSSLIEKNSKLSHGSSSSKPKSTERSSVDSKKPPTGDMRKPFSNTVAKPNPNDNLRPKASLSKDRLKVSNATNYKQKEIAKVSQERPLDRIKPREFPPRDMMRPKQFPPADMRKPMSRPNKMKVIKGRILDDDDEEEDSEMDDFIDDGPEEEEDYSKHIKEIFGYDKSKYTNFDDEDDLQMVSSYAQQMKEEVISRKIGLMEDLEDMKLEEEHKRKKALMKKKLSKKR</sequence>
<accession>A0AAW1U7G9</accession>
<reference evidence="7 8" key="1">
    <citation type="submission" date="2023-03" db="EMBL/GenBank/DDBJ databases">
        <title>Genome insight into feeding habits of ladybird beetles.</title>
        <authorList>
            <person name="Li H.-S."/>
            <person name="Huang Y.-H."/>
            <person name="Pang H."/>
        </authorList>
    </citation>
    <scope>NUCLEOTIDE SEQUENCE [LARGE SCALE GENOMIC DNA]</scope>
    <source>
        <strain evidence="7">SYSU_2023b</strain>
        <tissue evidence="7">Whole body</tissue>
    </source>
</reference>
<feature type="coiled-coil region" evidence="4">
    <location>
        <begin position="38"/>
        <end position="69"/>
    </location>
</feature>
<protein>
    <recommendedName>
        <fullName evidence="2">Protein SPT2 homolog</fullName>
    </recommendedName>
</protein>
<keyword evidence="8" id="KW-1185">Reference proteome</keyword>
<dbReference type="PANTHER" id="PTHR22691">
    <property type="entry name" value="YEAST SPT2-RELATED"/>
    <property type="match status" value="1"/>
</dbReference>
<dbReference type="PANTHER" id="PTHR22691:SF8">
    <property type="entry name" value="PROTEIN SPT2 HOMOLOG"/>
    <property type="match status" value="1"/>
</dbReference>
<evidence type="ECO:0000256" key="3">
    <source>
        <dbReference type="ARBA" id="ARBA00023054"/>
    </source>
</evidence>
<dbReference type="GO" id="GO:0042393">
    <property type="term" value="F:histone binding"/>
    <property type="evidence" value="ECO:0007669"/>
    <property type="project" value="TreeGrafter"/>
</dbReference>
<dbReference type="SMART" id="SM00784">
    <property type="entry name" value="SPT2"/>
    <property type="match status" value="1"/>
</dbReference>
<evidence type="ECO:0000256" key="4">
    <source>
        <dbReference type="SAM" id="Coils"/>
    </source>
</evidence>
<dbReference type="Pfam" id="PF22878">
    <property type="entry name" value="SPT2_N"/>
    <property type="match status" value="1"/>
</dbReference>
<evidence type="ECO:0000259" key="6">
    <source>
        <dbReference type="Pfam" id="PF22878"/>
    </source>
</evidence>
<dbReference type="AlphaFoldDB" id="A0AAW1U7G9"/>
<feature type="compositionally biased region" description="Basic and acidic residues" evidence="5">
    <location>
        <begin position="384"/>
        <end position="403"/>
    </location>
</feature>
<gene>
    <name evidence="7" type="ORF">WA026_013985</name>
</gene>
<dbReference type="GO" id="GO:0006360">
    <property type="term" value="P:transcription by RNA polymerase I"/>
    <property type="evidence" value="ECO:0007669"/>
    <property type="project" value="TreeGrafter"/>
</dbReference>
<feature type="region of interest" description="Disordered" evidence="5">
    <location>
        <begin position="144"/>
        <end position="233"/>
    </location>
</feature>
<evidence type="ECO:0000256" key="1">
    <source>
        <dbReference type="ARBA" id="ARBA00006461"/>
    </source>
</evidence>
<dbReference type="InterPro" id="IPR013256">
    <property type="entry name" value="Chromatin_SPT2"/>
</dbReference>
<feature type="compositionally biased region" description="Basic and acidic residues" evidence="5">
    <location>
        <begin position="201"/>
        <end position="223"/>
    </location>
</feature>
<feature type="compositionally biased region" description="Polar residues" evidence="5">
    <location>
        <begin position="360"/>
        <end position="369"/>
    </location>
</feature>
<proteinExistence type="inferred from homology"/>
<feature type="compositionally biased region" description="Basic and acidic residues" evidence="5">
    <location>
        <begin position="334"/>
        <end position="351"/>
    </location>
</feature>
<feature type="compositionally biased region" description="Polar residues" evidence="5">
    <location>
        <begin position="405"/>
        <end position="416"/>
    </location>
</feature>
<evidence type="ECO:0000313" key="8">
    <source>
        <dbReference type="Proteomes" id="UP001431783"/>
    </source>
</evidence>
<feature type="region of interest" description="Disordered" evidence="5">
    <location>
        <begin position="248"/>
        <end position="516"/>
    </location>
</feature>
<feature type="compositionally biased region" description="Low complexity" evidence="5">
    <location>
        <begin position="374"/>
        <end position="383"/>
    </location>
</feature>
<comment type="similarity">
    <text evidence="1">Belongs to the SPT2 family.</text>
</comment>
<feature type="compositionally biased region" description="Basic and acidic residues" evidence="5">
    <location>
        <begin position="164"/>
        <end position="182"/>
    </location>
</feature>
<feature type="compositionally biased region" description="Basic and acidic residues" evidence="5">
    <location>
        <begin position="438"/>
        <end position="466"/>
    </location>
</feature>
<evidence type="ECO:0000256" key="2">
    <source>
        <dbReference type="ARBA" id="ARBA00013786"/>
    </source>
</evidence>
<feature type="compositionally biased region" description="Acidic residues" evidence="5">
    <location>
        <begin position="494"/>
        <end position="516"/>
    </location>
</feature>
<dbReference type="GO" id="GO:0005730">
    <property type="term" value="C:nucleolus"/>
    <property type="evidence" value="ECO:0007669"/>
    <property type="project" value="TreeGrafter"/>
</dbReference>
<dbReference type="Proteomes" id="UP001431783">
    <property type="component" value="Unassembled WGS sequence"/>
</dbReference>
<dbReference type="InterPro" id="IPR054552">
    <property type="entry name" value="SPT2_N"/>
</dbReference>